<dbReference type="Pfam" id="PF11741">
    <property type="entry name" value="AMIN"/>
    <property type="match status" value="1"/>
</dbReference>
<evidence type="ECO:0000256" key="1">
    <source>
        <dbReference type="ARBA" id="ARBA00004442"/>
    </source>
</evidence>
<dbReference type="Pfam" id="PF03958">
    <property type="entry name" value="Secretin_N"/>
    <property type="match status" value="1"/>
</dbReference>
<dbReference type="PANTHER" id="PTHR30604">
    <property type="entry name" value="PROTEIN TRANSPORT PROTEIN HOFQ"/>
    <property type="match status" value="1"/>
</dbReference>
<evidence type="ECO:0000313" key="10">
    <source>
        <dbReference type="EMBL" id="KKO46397.1"/>
    </source>
</evidence>
<dbReference type="InterPro" id="IPR005644">
    <property type="entry name" value="NolW-like"/>
</dbReference>
<dbReference type="InterPro" id="IPR001775">
    <property type="entry name" value="GspD/PilQ"/>
</dbReference>
<dbReference type="EMBL" id="LAHO01000004">
    <property type="protein sequence ID" value="KKO46397.1"/>
    <property type="molecule type" value="Genomic_DNA"/>
</dbReference>
<evidence type="ECO:0000256" key="6">
    <source>
        <dbReference type="ARBA" id="ARBA00023136"/>
    </source>
</evidence>
<evidence type="ECO:0000256" key="2">
    <source>
        <dbReference type="ARBA" id="ARBA00006304"/>
    </source>
</evidence>
<keyword evidence="7" id="KW-0998">Cell outer membrane</keyword>
<dbReference type="InterPro" id="IPR051808">
    <property type="entry name" value="Type_IV_pilus_biogenesis"/>
</dbReference>
<keyword evidence="5" id="KW-0653">Protein transport</keyword>
<dbReference type="Pfam" id="PF00263">
    <property type="entry name" value="Secretin"/>
    <property type="match status" value="1"/>
</dbReference>
<keyword evidence="4" id="KW-0732">Signal</keyword>
<evidence type="ECO:0000256" key="3">
    <source>
        <dbReference type="ARBA" id="ARBA00022448"/>
    </source>
</evidence>
<dbReference type="InterPro" id="IPR021731">
    <property type="entry name" value="AMIN_dom"/>
</dbReference>
<dbReference type="PROSITE" id="PS00875">
    <property type="entry name" value="T2SP_D"/>
    <property type="match status" value="1"/>
</dbReference>
<dbReference type="InterPro" id="IPR004845">
    <property type="entry name" value="T2SS_GspD_CS"/>
</dbReference>
<comment type="similarity">
    <text evidence="2">Belongs to the bacterial secretin family. PilQ subfamily.</text>
</comment>
<dbReference type="PRINTS" id="PR00811">
    <property type="entry name" value="BCTERIALGSPD"/>
</dbReference>
<dbReference type="Gene3D" id="3.30.1370.120">
    <property type="match status" value="1"/>
</dbReference>
<dbReference type="SMART" id="SM00965">
    <property type="entry name" value="STN"/>
    <property type="match status" value="1"/>
</dbReference>
<dbReference type="RefSeq" id="WP_046556838.1">
    <property type="nucleotide sequence ID" value="NZ_LAHO01000004.1"/>
</dbReference>
<dbReference type="InterPro" id="IPR011662">
    <property type="entry name" value="Secretin/TonB_short_N"/>
</dbReference>
<dbReference type="Proteomes" id="UP000034228">
    <property type="component" value="Unassembled WGS sequence"/>
</dbReference>
<keyword evidence="11" id="KW-1185">Reference proteome</keyword>
<dbReference type="PANTHER" id="PTHR30604:SF1">
    <property type="entry name" value="DNA UTILIZATION PROTEIN HOFQ"/>
    <property type="match status" value="1"/>
</dbReference>
<dbReference type="InterPro" id="IPR013355">
    <property type="entry name" value="Pilus_4_PilQ"/>
</dbReference>
<dbReference type="GO" id="GO:0009279">
    <property type="term" value="C:cell outer membrane"/>
    <property type="evidence" value="ECO:0007669"/>
    <property type="project" value="UniProtKB-SubCell"/>
</dbReference>
<evidence type="ECO:0000256" key="7">
    <source>
        <dbReference type="ARBA" id="ARBA00023237"/>
    </source>
</evidence>
<dbReference type="Gene3D" id="3.30.1370.130">
    <property type="match status" value="1"/>
</dbReference>
<sequence length="688" mass="76371">MDKIIKRISRGITGTRLCLAALMLLALPAAAVPLLYDVRYNPLLTGETEIEFIFDEDLYTDPSIQVFNEPARIELYFDNSDYEEKLEEVLIDKAGVRRVKSEFLGEGFKSTIYLDYLKIYRTRVRGNVFYMHISDNPTAEQVGQAADVTPTYINRLQAIDFRRGEKGEGRVLVFLRENTAAVDVSERAGKLLVEFHNTDILNELLYQLDVMDFGTIVTGIETFKEGASARLEIATSDAFTYTYQQIDNIFTLNVERDTTNRSILGGGREYKGRAISLNFQDIPIRTVLQIIADYNGFNLVTSDSVTGNITLRLDGTPWDQALDIVLRVKGLDKRMDGNILMVAPTEELSAREARELEARQQVEQLEPLYSDYLTINYAKATDLAGLLSNRDATLLSSRGSVVVDDRTNTILIKDTARNIESVRKLIERLDVPVRQVLIESRMVTVRDSVTDELGIRWGFSDQQSTSGGNRGVSGNAAGSNAISTGQFPALNDRWNVNLPIQNPAGSIAFHVARLADGTLLDLELSALEQENKGEIIASPRITTSNQKEARIEQGVEIPYVQAASSGATTVEFKKAVLSLTVTPQITPDNKIILDLVITQNTRGETVQTPTGPATAIDTQQIQTQVLVDNGETIVLGGIYQQQILSTVSKVPLFGDIPYVGALFRSKRDVNEKNELLIFVTPRILTEGQ</sequence>
<proteinExistence type="inferred from homology"/>
<organism evidence="10 11">
    <name type="scientific">Arsukibacterium ikkense</name>
    <dbReference type="NCBI Taxonomy" id="336831"/>
    <lineage>
        <taxon>Bacteria</taxon>
        <taxon>Pseudomonadati</taxon>
        <taxon>Pseudomonadota</taxon>
        <taxon>Gammaproteobacteria</taxon>
        <taxon>Chromatiales</taxon>
        <taxon>Chromatiaceae</taxon>
        <taxon>Arsukibacterium</taxon>
    </lineage>
</organism>
<accession>A0A0M2V6D0</accession>
<comment type="caution">
    <text evidence="10">The sequence shown here is derived from an EMBL/GenBank/DDBJ whole genome shotgun (WGS) entry which is preliminary data.</text>
</comment>
<keyword evidence="6" id="KW-0472">Membrane</keyword>
<gene>
    <name evidence="10" type="ORF">WG68_06430</name>
</gene>
<name>A0A0M2V6D0_9GAMM</name>
<reference evidence="10 11" key="1">
    <citation type="submission" date="2015-03" db="EMBL/GenBank/DDBJ databases">
        <title>Draft genome sequences of two protease-producing strains of Arsukibacterium isolated from two cold and alkaline environments.</title>
        <authorList>
            <person name="Lylloff J.E."/>
            <person name="Skov L.B."/>
            <person name="Jepsen M."/>
            <person name="Hallin P.F."/>
            <person name="Sorensen S.J."/>
            <person name="Stougaard P."/>
            <person name="Glaring M.A."/>
        </authorList>
    </citation>
    <scope>NUCLEOTIDE SEQUENCE [LARGE SCALE GENOMIC DNA]</scope>
    <source>
        <strain evidence="10 11">GCM72</strain>
    </source>
</reference>
<keyword evidence="3 8" id="KW-0813">Transport</keyword>
<evidence type="ECO:0000256" key="4">
    <source>
        <dbReference type="ARBA" id="ARBA00022729"/>
    </source>
</evidence>
<dbReference type="NCBIfam" id="TIGR02515">
    <property type="entry name" value="IV_pilus_PilQ"/>
    <property type="match status" value="1"/>
</dbReference>
<dbReference type="Gene3D" id="2.60.40.3470">
    <property type="match status" value="1"/>
</dbReference>
<evidence type="ECO:0000313" key="11">
    <source>
        <dbReference type="Proteomes" id="UP000034228"/>
    </source>
</evidence>
<evidence type="ECO:0000259" key="9">
    <source>
        <dbReference type="SMART" id="SM00965"/>
    </source>
</evidence>
<dbReference type="AlphaFoldDB" id="A0A0M2V6D0"/>
<evidence type="ECO:0000256" key="5">
    <source>
        <dbReference type="ARBA" id="ARBA00022927"/>
    </source>
</evidence>
<dbReference type="PATRIC" id="fig|336831.14.peg.3030"/>
<dbReference type="OrthoDB" id="9775455at2"/>
<dbReference type="STRING" id="336831.WG68_06430"/>
<dbReference type="InterPro" id="IPR038591">
    <property type="entry name" value="NolW-like_sf"/>
</dbReference>
<protein>
    <submittedName>
        <fullName evidence="10">Secretin</fullName>
    </submittedName>
</protein>
<feature type="domain" description="Secretin/TonB short N-terminal" evidence="9">
    <location>
        <begin position="297"/>
        <end position="345"/>
    </location>
</feature>
<dbReference type="GO" id="GO:0009306">
    <property type="term" value="P:protein secretion"/>
    <property type="evidence" value="ECO:0007669"/>
    <property type="project" value="InterPro"/>
</dbReference>
<dbReference type="InterPro" id="IPR004846">
    <property type="entry name" value="T2SS/T3SS_dom"/>
</dbReference>
<evidence type="ECO:0000256" key="8">
    <source>
        <dbReference type="RuleBase" id="RU004004"/>
    </source>
</evidence>
<comment type="subcellular location">
    <subcellularLocation>
        <location evidence="1 8">Cell outer membrane</location>
    </subcellularLocation>
</comment>